<dbReference type="RefSeq" id="WP_254416866.1">
    <property type="nucleotide sequence ID" value="NZ_BAAAJB010000062.1"/>
</dbReference>
<dbReference type="InterPro" id="IPR006162">
    <property type="entry name" value="Ppantetheine_attach_site"/>
</dbReference>
<dbReference type="CDD" id="cd17646">
    <property type="entry name" value="A_NRPS_AB3403-like"/>
    <property type="match status" value="1"/>
</dbReference>
<dbReference type="Proteomes" id="UP001055940">
    <property type="component" value="Chromosome"/>
</dbReference>
<keyword evidence="7" id="KW-1185">Reference proteome</keyword>
<feature type="compositionally biased region" description="Acidic residues" evidence="4">
    <location>
        <begin position="1108"/>
        <end position="1117"/>
    </location>
</feature>
<dbReference type="Pfam" id="PF00668">
    <property type="entry name" value="Condensation"/>
    <property type="match status" value="1"/>
</dbReference>
<dbReference type="InterPro" id="IPR025110">
    <property type="entry name" value="AMP-bd_C"/>
</dbReference>
<evidence type="ECO:0000313" key="6">
    <source>
        <dbReference type="EMBL" id="USY17290.1"/>
    </source>
</evidence>
<dbReference type="InterPro" id="IPR020806">
    <property type="entry name" value="PKS_PP-bd"/>
</dbReference>
<dbReference type="Gene3D" id="2.30.38.10">
    <property type="entry name" value="Luciferase, Domain 3"/>
    <property type="match status" value="1"/>
</dbReference>
<proteinExistence type="predicted"/>
<feature type="region of interest" description="Disordered" evidence="4">
    <location>
        <begin position="1"/>
        <end position="23"/>
    </location>
</feature>
<dbReference type="EMBL" id="CP099837">
    <property type="protein sequence ID" value="USY17290.1"/>
    <property type="molecule type" value="Genomic_DNA"/>
</dbReference>
<evidence type="ECO:0000256" key="4">
    <source>
        <dbReference type="SAM" id="MobiDB-lite"/>
    </source>
</evidence>
<evidence type="ECO:0000259" key="5">
    <source>
        <dbReference type="PROSITE" id="PS50075"/>
    </source>
</evidence>
<dbReference type="Gene3D" id="3.30.300.30">
    <property type="match status" value="1"/>
</dbReference>
<dbReference type="PANTHER" id="PTHR45527">
    <property type="entry name" value="NONRIBOSOMAL PEPTIDE SYNTHETASE"/>
    <property type="match status" value="1"/>
</dbReference>
<dbReference type="InterPro" id="IPR001242">
    <property type="entry name" value="Condensation_dom"/>
</dbReference>
<evidence type="ECO:0000313" key="7">
    <source>
        <dbReference type="Proteomes" id="UP001055940"/>
    </source>
</evidence>
<dbReference type="NCBIfam" id="TIGR01733">
    <property type="entry name" value="AA-adenyl-dom"/>
    <property type="match status" value="1"/>
</dbReference>
<dbReference type="Gene3D" id="1.10.1200.10">
    <property type="entry name" value="ACP-like"/>
    <property type="match status" value="1"/>
</dbReference>
<dbReference type="PROSITE" id="PS50075">
    <property type="entry name" value="CARRIER"/>
    <property type="match status" value="1"/>
</dbReference>
<dbReference type="Gene3D" id="3.40.50.980">
    <property type="match status" value="2"/>
</dbReference>
<dbReference type="SUPFAM" id="SSF52777">
    <property type="entry name" value="CoA-dependent acyltransferases"/>
    <property type="match status" value="2"/>
</dbReference>
<evidence type="ECO:0000256" key="2">
    <source>
        <dbReference type="ARBA" id="ARBA00022450"/>
    </source>
</evidence>
<evidence type="ECO:0000256" key="3">
    <source>
        <dbReference type="ARBA" id="ARBA00022553"/>
    </source>
</evidence>
<dbReference type="Gene3D" id="3.30.559.30">
    <property type="entry name" value="Nonribosomal peptide synthetase, condensation domain"/>
    <property type="match status" value="1"/>
</dbReference>
<feature type="domain" description="Carrier" evidence="5">
    <location>
        <begin position="1003"/>
        <end position="1079"/>
    </location>
</feature>
<dbReference type="PANTHER" id="PTHR45527:SF1">
    <property type="entry name" value="FATTY ACID SYNTHASE"/>
    <property type="match status" value="1"/>
</dbReference>
<keyword evidence="3" id="KW-0597">Phosphoprotein</keyword>
<dbReference type="InterPro" id="IPR036736">
    <property type="entry name" value="ACP-like_sf"/>
</dbReference>
<evidence type="ECO:0000256" key="1">
    <source>
        <dbReference type="ARBA" id="ARBA00001957"/>
    </source>
</evidence>
<dbReference type="SUPFAM" id="SSF47336">
    <property type="entry name" value="ACP-like"/>
    <property type="match status" value="1"/>
</dbReference>
<feature type="region of interest" description="Disordered" evidence="4">
    <location>
        <begin position="1074"/>
        <end position="1118"/>
    </location>
</feature>
<dbReference type="InterPro" id="IPR045851">
    <property type="entry name" value="AMP-bd_C_sf"/>
</dbReference>
<dbReference type="SUPFAM" id="SSF56801">
    <property type="entry name" value="Acetyl-CoA synthetase-like"/>
    <property type="match status" value="1"/>
</dbReference>
<dbReference type="Pfam" id="PF00550">
    <property type="entry name" value="PP-binding"/>
    <property type="match status" value="1"/>
</dbReference>
<dbReference type="InterPro" id="IPR023213">
    <property type="entry name" value="CAT-like_dom_sf"/>
</dbReference>
<dbReference type="Pfam" id="PF00501">
    <property type="entry name" value="AMP-binding"/>
    <property type="match status" value="1"/>
</dbReference>
<comment type="cofactor">
    <cofactor evidence="1">
        <name>pantetheine 4'-phosphate</name>
        <dbReference type="ChEBI" id="CHEBI:47942"/>
    </cofactor>
</comment>
<organism evidence="6 7">
    <name type="scientific">Nocardiopsis exhalans</name>
    <dbReference type="NCBI Taxonomy" id="163604"/>
    <lineage>
        <taxon>Bacteria</taxon>
        <taxon>Bacillati</taxon>
        <taxon>Actinomycetota</taxon>
        <taxon>Actinomycetes</taxon>
        <taxon>Streptosporangiales</taxon>
        <taxon>Nocardiopsidaceae</taxon>
        <taxon>Nocardiopsis</taxon>
    </lineage>
</organism>
<dbReference type="SMART" id="SM01294">
    <property type="entry name" value="PKS_PP_betabranch"/>
    <property type="match status" value="1"/>
</dbReference>
<dbReference type="InterPro" id="IPR000873">
    <property type="entry name" value="AMP-dep_synth/lig_dom"/>
</dbReference>
<accession>A0ABY5D1I3</accession>
<protein>
    <submittedName>
        <fullName evidence="6">Amino acid adenylation domain-containing protein</fullName>
    </submittedName>
</protein>
<reference evidence="6" key="1">
    <citation type="submission" date="2022-06" db="EMBL/GenBank/DDBJ databases">
        <authorList>
            <person name="Ping M."/>
        </authorList>
    </citation>
    <scope>NUCLEOTIDE SEQUENCE</scope>
    <source>
        <strain evidence="6">JCM11759T</strain>
    </source>
</reference>
<dbReference type="SMART" id="SM00823">
    <property type="entry name" value="PKS_PP"/>
    <property type="match status" value="1"/>
</dbReference>
<dbReference type="InterPro" id="IPR009081">
    <property type="entry name" value="PP-bd_ACP"/>
</dbReference>
<sequence length="1129" mass="119446">MTQHTTPAPETPASGARPTPAPGAIADVLPLSPLQEGLLFHHALAGSEGDVYGIQLRAELLGRVDPGRLRRAAAALLGRHPNLRAGFLHEELDQPVQFVPADTDLDWTQTDLGTGPAHQADPEQAEERVAEREFMKGFDLSAPPLIRFHALTTSPSRTVLVVTAHHVLLDGWSLPILVRDLLRLYEVNGDGAALPAAPRYRDHLAWLNGRDHASAREAWAAALETLPEPTLLAPAASGPDHAPACVESALGAAASKRLRALAAETGVTVNTVLQVTWALTLAARTGRDDVVFGQPVSGRPPELPGSQDAIGLFTNTLPVRIAPDPAEPLADLLTRVRLDQADLLDHQWTGLAEVQRAAGRGTLFDTLLVVENYPLDEAAARADHAGVRAGDIRVRDATHYPATLTVLPDEGPDRSTLLRLDHLPGAVPEPAARQLLDLFEHLLAQVCADPRRTPRELDLLTPDQRAELSRHNSTAHATAHSTITAQLAAAERAHPDRTAVVAEDRELTYRQLHRDAARLARLLSEHGVGPDSAVAVALPRGTDLVTALVAAVRSGGVYLPLDLDHPPARLADMAERSGALVVVTTSAQREALADLPADIVRIELDDPATRARLTGLTPLPWARPHPEQLAYTLFTSGSTGRPKGVGISHRAIANRVEWTQHAYRLTPQDRVAQKTPVGFDVSVWEFLWPLAVGAAVVPARPDGHRDPAYLVEFLIARNVTVCHFVPAVLRLFLDELPPAAAPSGHPSGLRLVIASGEALSGDLARAFAAALPTTALENLYGPTEAAIDVTSHPAATPGQPAAEAVPDPGGSVPIGLPVPNTTLHVLDHALRPVPPEAVGELYLGGVQLARGYVGRPDLTASRFVADPTGQPGERLYRTGDLVRRRADGALVYLGRSDDQVKINGVRVEPGEAEAVLRALDGVADAAVAVRTAGGTTALAGYVVPAPGRTPDPDHLRARLASALPQALVPATLTVLDRLPLSVNGKVDRKALPAPVPATASGRAPATEAELTLCSAVADLLGLPGDQVRADADFFSLGGDSVTSIRLVGRARAAGLELTVRDVFTHRTPERLAAHAADRTEPASAPPGPHPPAAAQTGSADPAPAAGEEFTDLLDAGEMDQLHQLWNTQD</sequence>
<name>A0ABY5D1I3_9ACTN</name>
<gene>
    <name evidence="6" type="ORF">NE857_18230</name>
</gene>
<dbReference type="PROSITE" id="PS00012">
    <property type="entry name" value="PHOSPHOPANTETHEINE"/>
    <property type="match status" value="1"/>
</dbReference>
<dbReference type="InterPro" id="IPR010071">
    <property type="entry name" value="AA_adenyl_dom"/>
</dbReference>
<dbReference type="Pfam" id="PF13193">
    <property type="entry name" value="AMP-binding_C"/>
    <property type="match status" value="1"/>
</dbReference>
<dbReference type="Gene3D" id="3.30.559.10">
    <property type="entry name" value="Chloramphenicol acetyltransferase-like domain"/>
    <property type="match status" value="1"/>
</dbReference>
<keyword evidence="2" id="KW-0596">Phosphopantetheine</keyword>